<dbReference type="Gene3D" id="2.60.40.1240">
    <property type="match status" value="1"/>
</dbReference>
<evidence type="ECO:0000256" key="3">
    <source>
        <dbReference type="SAM" id="Phobius"/>
    </source>
</evidence>
<dbReference type="AlphaFoldDB" id="A0AAW8U2I3"/>
<protein>
    <submittedName>
        <fullName evidence="5">DUF5067 domain-containing protein</fullName>
    </submittedName>
</protein>
<dbReference type="Pfam" id="PF16729">
    <property type="entry name" value="DUF5067"/>
    <property type="match status" value="1"/>
</dbReference>
<name>A0AAW8U2I3_9ENTE</name>
<evidence type="ECO:0000313" key="6">
    <source>
        <dbReference type="Proteomes" id="UP001256711"/>
    </source>
</evidence>
<reference evidence="5" key="1">
    <citation type="submission" date="2023-03" db="EMBL/GenBank/DDBJ databases">
        <authorList>
            <person name="Shen W."/>
            <person name="Cai J."/>
        </authorList>
    </citation>
    <scope>NUCLEOTIDE SEQUENCE</scope>
    <source>
        <strain evidence="5">B226-2</strain>
    </source>
</reference>
<dbReference type="EMBL" id="JARQBJ010000005">
    <property type="protein sequence ID" value="MDT2810897.1"/>
    <property type="molecule type" value="Genomic_DNA"/>
</dbReference>
<keyword evidence="1" id="KW-0732">Signal</keyword>
<organism evidence="5 6">
    <name type="scientific">Enterococcus asini</name>
    <dbReference type="NCBI Taxonomy" id="57732"/>
    <lineage>
        <taxon>Bacteria</taxon>
        <taxon>Bacillati</taxon>
        <taxon>Bacillota</taxon>
        <taxon>Bacilli</taxon>
        <taxon>Lactobacillales</taxon>
        <taxon>Enterococcaceae</taxon>
        <taxon>Enterococcus</taxon>
    </lineage>
</organism>
<feature type="transmembrane region" description="Helical" evidence="3">
    <location>
        <begin position="26"/>
        <end position="46"/>
    </location>
</feature>
<comment type="caution">
    <text evidence="5">The sequence shown here is derived from an EMBL/GenBank/DDBJ whole genome shotgun (WGS) entry which is preliminary data.</text>
</comment>
<feature type="compositionally biased region" description="Basic and acidic residues" evidence="2">
    <location>
        <begin position="46"/>
        <end position="55"/>
    </location>
</feature>
<keyword evidence="3" id="KW-0812">Transmembrane</keyword>
<feature type="region of interest" description="Disordered" evidence="2">
    <location>
        <begin position="45"/>
        <end position="86"/>
    </location>
</feature>
<gene>
    <name evidence="5" type="ORF">P7H43_10455</name>
</gene>
<keyword evidence="3" id="KW-0472">Membrane</keyword>
<evidence type="ECO:0000256" key="2">
    <source>
        <dbReference type="SAM" id="MobiDB-lite"/>
    </source>
</evidence>
<feature type="compositionally biased region" description="Low complexity" evidence="2">
    <location>
        <begin position="56"/>
        <end position="77"/>
    </location>
</feature>
<sequence>MAKKKVTGEDGKTYVMKEKKPFYKKVWFWILVVIVVVAIGGSLGGGDKDKADSSSKDSSSAKTEATSSAAKESTVESGAAAESDSKATYKDRTLTAPDGVLKITGFERGTDYEGKPMFYVFFDLTNNTKEAQNVQIQYMSFAQAKQNTGATTENLEMAILMDNPYREKADLLQKDINPGATVSGVYYYNFADESQPVTFEFTDTMFSFDGPIATEDIQIP</sequence>
<dbReference type="InterPro" id="IPR031989">
    <property type="entry name" value="DUF5067"/>
</dbReference>
<evidence type="ECO:0000256" key="1">
    <source>
        <dbReference type="ARBA" id="ARBA00022729"/>
    </source>
</evidence>
<feature type="domain" description="DUF5067" evidence="4">
    <location>
        <begin position="78"/>
        <end position="203"/>
    </location>
</feature>
<dbReference type="InterPro" id="IPR029050">
    <property type="entry name" value="Immunoprotect_excell_Ig-like"/>
</dbReference>
<dbReference type="Proteomes" id="UP001256711">
    <property type="component" value="Unassembled WGS sequence"/>
</dbReference>
<proteinExistence type="predicted"/>
<keyword evidence="3" id="KW-1133">Transmembrane helix</keyword>
<dbReference type="RefSeq" id="WP_270597927.1">
    <property type="nucleotide sequence ID" value="NZ_JAQESC010000004.1"/>
</dbReference>
<accession>A0AAW8U2I3</accession>
<evidence type="ECO:0000313" key="5">
    <source>
        <dbReference type="EMBL" id="MDT2810897.1"/>
    </source>
</evidence>
<evidence type="ECO:0000259" key="4">
    <source>
        <dbReference type="Pfam" id="PF16729"/>
    </source>
</evidence>